<dbReference type="EMBL" id="VOHM01000009">
    <property type="protein sequence ID" value="TWT26522.1"/>
    <property type="molecule type" value="Genomic_DNA"/>
</dbReference>
<accession>A0A5C5ULH4</accession>
<proteinExistence type="predicted"/>
<dbReference type="Proteomes" id="UP000320791">
    <property type="component" value="Unassembled WGS sequence"/>
</dbReference>
<organism evidence="1 2">
    <name type="scientific">Corynebacterium canis</name>
    <dbReference type="NCBI Taxonomy" id="679663"/>
    <lineage>
        <taxon>Bacteria</taxon>
        <taxon>Bacillati</taxon>
        <taxon>Actinomycetota</taxon>
        <taxon>Actinomycetes</taxon>
        <taxon>Mycobacteriales</taxon>
        <taxon>Corynebacteriaceae</taxon>
        <taxon>Corynebacterium</taxon>
    </lineage>
</organism>
<keyword evidence="2" id="KW-1185">Reference proteome</keyword>
<dbReference type="AlphaFoldDB" id="A0A5C5ULH4"/>
<sequence>MTISPTRFTYPQYLSVMPFLRRCSAAYTSPYRKNKTQVRYGIVGNYYTGYYPVAFSSELGFVPTVVTPVGKELRYVSEEEFFAHHEPPEANIGLVAKTNLAGTAHTSGALMFEPLGFFSLKRLIAWRMLERMFQNNNPHSPIRSVIENGLCYDCEVIFDEITLALRLSFRFRKPTGFDPIADCVAASLRHPDWIADSLAGTKAGMVLNLRFQPPHFRGTALLPYRLMEPRCTWDTLLAEIQTMTAETLCAELYSTDCSLDFV</sequence>
<reference evidence="1 2" key="1">
    <citation type="submission" date="2019-08" db="EMBL/GenBank/DDBJ databases">
        <authorList>
            <person name="Lei W."/>
        </authorList>
    </citation>
    <scope>NUCLEOTIDE SEQUENCE [LARGE SCALE GENOMIC DNA]</scope>
    <source>
        <strain evidence="1 2">CCUG 58627</strain>
    </source>
</reference>
<protein>
    <submittedName>
        <fullName evidence="1">Uncharacterized protein</fullName>
    </submittedName>
</protein>
<gene>
    <name evidence="1" type="ORF">FRX94_05545</name>
</gene>
<comment type="caution">
    <text evidence="1">The sequence shown here is derived from an EMBL/GenBank/DDBJ whole genome shotgun (WGS) entry which is preliminary data.</text>
</comment>
<name>A0A5C5ULH4_9CORY</name>
<evidence type="ECO:0000313" key="1">
    <source>
        <dbReference type="EMBL" id="TWT26522.1"/>
    </source>
</evidence>
<evidence type="ECO:0000313" key="2">
    <source>
        <dbReference type="Proteomes" id="UP000320791"/>
    </source>
</evidence>
<dbReference type="RefSeq" id="WP_186750205.1">
    <property type="nucleotide sequence ID" value="NZ_VOHM01000009.1"/>
</dbReference>